<feature type="transmembrane region" description="Helical" evidence="1">
    <location>
        <begin position="81"/>
        <end position="105"/>
    </location>
</feature>
<proteinExistence type="predicted"/>
<gene>
    <name evidence="2" type="ORF">C8D82_12654</name>
</gene>
<dbReference type="RefSeq" id="WP_116885073.1">
    <property type="nucleotide sequence ID" value="NZ_CABMMC010000151.1"/>
</dbReference>
<evidence type="ECO:0000313" key="3">
    <source>
        <dbReference type="Proteomes" id="UP000245959"/>
    </source>
</evidence>
<sequence>MHVQTHILSGWLAGNLVPAFGPRERFFCMLAASLSDLDGLSLLGGWECYYDYHHVLAHNLPFAVVLAGGLAFFSQSRVTAFIVYFLLAHLHLLLDLFGSGEGWYFEYLWPFSRLRVGTGYAWEFYSWQNLTAGALLIVLTVLVVYWKKRTFLEYPMPKLDRELVAWFEAHRPGSVP</sequence>
<keyword evidence="3" id="KW-1185">Reference proteome</keyword>
<dbReference type="Pfam" id="PF04307">
    <property type="entry name" value="YdjM"/>
    <property type="match status" value="1"/>
</dbReference>
<dbReference type="Proteomes" id="UP000245959">
    <property type="component" value="Unassembled WGS sequence"/>
</dbReference>
<organism evidence="2 3">
    <name type="scientific">Victivallis vadensis</name>
    <dbReference type="NCBI Taxonomy" id="172901"/>
    <lineage>
        <taxon>Bacteria</taxon>
        <taxon>Pseudomonadati</taxon>
        <taxon>Lentisphaerota</taxon>
        <taxon>Lentisphaeria</taxon>
        <taxon>Victivallales</taxon>
        <taxon>Victivallaceae</taxon>
        <taxon>Victivallis</taxon>
    </lineage>
</organism>
<feature type="transmembrane region" description="Helical" evidence="1">
    <location>
        <begin position="125"/>
        <end position="146"/>
    </location>
</feature>
<reference evidence="2 3" key="1">
    <citation type="submission" date="2018-04" db="EMBL/GenBank/DDBJ databases">
        <title>Genomic Encyclopedia of Type Strains, Phase IV (KMG-IV): sequencing the most valuable type-strain genomes for metagenomic binning, comparative biology and taxonomic classification.</title>
        <authorList>
            <person name="Goeker M."/>
        </authorList>
    </citation>
    <scope>NUCLEOTIDE SEQUENCE [LARGE SCALE GENOMIC DNA]</scope>
    <source>
        <strain evidence="2 3">DSM 14823</strain>
    </source>
</reference>
<keyword evidence="2" id="KW-0378">Hydrolase</keyword>
<keyword evidence="1" id="KW-1133">Transmembrane helix</keyword>
<keyword evidence="1" id="KW-0472">Membrane</keyword>
<protein>
    <submittedName>
        <fullName evidence="2">LexA-binding, inner membrane-associated putative hydrolase</fullName>
    </submittedName>
</protein>
<dbReference type="GO" id="GO:0016787">
    <property type="term" value="F:hydrolase activity"/>
    <property type="evidence" value="ECO:0007669"/>
    <property type="project" value="UniProtKB-KW"/>
</dbReference>
<feature type="transmembrane region" description="Helical" evidence="1">
    <location>
        <begin position="55"/>
        <end position="74"/>
    </location>
</feature>
<dbReference type="EMBL" id="QEKH01000026">
    <property type="protein sequence ID" value="PVY38457.1"/>
    <property type="molecule type" value="Genomic_DNA"/>
</dbReference>
<dbReference type="InterPro" id="IPR007404">
    <property type="entry name" value="YdjM-like"/>
</dbReference>
<evidence type="ECO:0000256" key="1">
    <source>
        <dbReference type="SAM" id="Phobius"/>
    </source>
</evidence>
<evidence type="ECO:0000313" key="2">
    <source>
        <dbReference type="EMBL" id="PVY38457.1"/>
    </source>
</evidence>
<dbReference type="AlphaFoldDB" id="A0A2U1AQ53"/>
<dbReference type="OrthoDB" id="5519795at2"/>
<name>A0A2U1AQ53_9BACT</name>
<keyword evidence="1" id="KW-0812">Transmembrane</keyword>
<accession>A0A2U1AQ53</accession>
<dbReference type="GeneID" id="78296366"/>
<comment type="caution">
    <text evidence="2">The sequence shown here is derived from an EMBL/GenBank/DDBJ whole genome shotgun (WGS) entry which is preliminary data.</text>
</comment>